<organism evidence="5 6">
    <name type="scientific">Colletotrichum asianum</name>
    <dbReference type="NCBI Taxonomy" id="702518"/>
    <lineage>
        <taxon>Eukaryota</taxon>
        <taxon>Fungi</taxon>
        <taxon>Dikarya</taxon>
        <taxon>Ascomycota</taxon>
        <taxon>Pezizomycotina</taxon>
        <taxon>Sordariomycetes</taxon>
        <taxon>Hypocreomycetidae</taxon>
        <taxon>Glomerellales</taxon>
        <taxon>Glomerellaceae</taxon>
        <taxon>Colletotrichum</taxon>
        <taxon>Colletotrichum gloeosporioides species complex</taxon>
    </lineage>
</organism>
<evidence type="ECO:0000256" key="1">
    <source>
        <dbReference type="ARBA" id="ARBA00022737"/>
    </source>
</evidence>
<keyword evidence="6" id="KW-1185">Reference proteome</keyword>
<sequence length="1296" mass="148177">MARERKRDTWRRRLFGSKDLPVAASSQAYDSKSVSSTSELAPAVLSPIRANTPDPAPSEQVKTLETQQQELETPNDVWAAAFQKFLESDGDLAKAYAKLLNPAHEEDATKFDVDFVESTVKRLDKERDEKQWKVAFAGKSIHIRSQVEKMVKFLLWTDTVVKPALSTQPYAALAWSAVSIFLPLVKAGTELHETLLAGLEEVNRILVFWKISESSIYPFQCHARRSFYGVFIDLHHRIIRYYAHAVCHLSSTQLSRARENLVGWNGWEDETSSINELNRNCQNYLEATQRKAFKDSMEAQLVEIRNSRLTLEDISRSLEEIQFQYENELERKLLGHLHADFKGHKNANPERVQGTCEWVLQDPKFHRWRNNAFSSLLWISAGPGYGKSVLSRSLIDEKLLQSPARATTSSVCYFFFKDGDERRKRACDAVAAILHQLFAQDLTGRLIKKALTPYHRAGAGLRDSFDELWDILISCMDSPDAGEIICVLDALDECERSERQRLTSELRRFYNAHQKNSQSTSTLKFIITSRTWNDIEVSLEDLFMPMHPSQSSHVNGDQRLRRIRGEIELVIEQNLPAIAGHLPESDQKFLGKRMKDMENRTYLWLRLFFQIIKEDRMNYRKTSDIIDLLESLPSEVSEVYEKILQPFYDNPKTKLLFQLMLAASKPLTLKAANEALTLVLSTRSHQWKCRGDIASDYWGEDFQSVVQNCTGFLVVVTGVDTYEEKLSFLHQTVREFLLGSKPTPNCWKGRFNITETQITMFSTCLKSLRFLYLSPLPDKEDQNHKFEHYAAKNWPIYYELLDEDEKAKYDDQVRLLCDTTQPGTAKWLSFNGVFQRLETLKQLQAENFDSSSLAALFGFGRLVKKVKQADVLDSVQAKDNKVSPLQAASWNGKLDIVKELIRNKADIDYDTINIGSPIECAVRNAHVEVVEFLLMCTPAPVIRKETLESASRSHLSKSLLELISQRDPDLEVSEMLFKVAVENRSSGGDALESLLHDHPDLKPSDNTIIMAVRNESCNPKVLKILFDRHDDLRVTEEMVEEASLRWTDGSEVLLLLFDSSPEVNVTDDALVMAAGNANNGVAIMKLFLEKRPGLNIPQKAFRAAAENIISSTEMLRILFESRNGEQVTSDLIMGAMNNSKQGQATLDFLASQDGFNITQTCVETWFQTEQKFSFYENIAQAMRLGGDAITITEPMMKKIISWDLNYTDAFLRTIGSDFAIPITDDIYKESYHSCLVSRDRRKGANRGYQHFKTMKLLMGAQRRDIRIKGDDGNWLTEEEVMNKLDSWERELDEFFK</sequence>
<dbReference type="Gene3D" id="1.25.40.20">
    <property type="entry name" value="Ankyrin repeat-containing domain"/>
    <property type="match status" value="1"/>
</dbReference>
<evidence type="ECO:0000256" key="2">
    <source>
        <dbReference type="PROSITE-ProRule" id="PRU00023"/>
    </source>
</evidence>
<accession>A0A8H3ZH04</accession>
<dbReference type="Pfam" id="PF17100">
    <property type="entry name" value="NACHT_N"/>
    <property type="match status" value="1"/>
</dbReference>
<gene>
    <name evidence="5" type="ORF">GQ607_013822</name>
</gene>
<dbReference type="InterPro" id="IPR056884">
    <property type="entry name" value="NPHP3-like_N"/>
</dbReference>
<dbReference type="Gene3D" id="3.40.50.300">
    <property type="entry name" value="P-loop containing nucleotide triphosphate hydrolases"/>
    <property type="match status" value="1"/>
</dbReference>
<dbReference type="PROSITE" id="PS50088">
    <property type="entry name" value="ANK_REPEAT"/>
    <property type="match status" value="1"/>
</dbReference>
<dbReference type="PROSITE" id="PS50297">
    <property type="entry name" value="ANK_REP_REGION"/>
    <property type="match status" value="1"/>
</dbReference>
<dbReference type="InterPro" id="IPR002110">
    <property type="entry name" value="Ankyrin_rpt"/>
</dbReference>
<dbReference type="PANTHER" id="PTHR10039:SF17">
    <property type="entry name" value="FUNGAL STAND N-TERMINAL GOODBYE DOMAIN-CONTAINING PROTEIN-RELATED"/>
    <property type="match status" value="1"/>
</dbReference>
<protein>
    <recommendedName>
        <fullName evidence="7">NWD NACHT-NTPase N-terminal domain-containing protein</fullName>
    </recommendedName>
</protein>
<comment type="caution">
    <text evidence="5">The sequence shown here is derived from an EMBL/GenBank/DDBJ whole genome shotgun (WGS) entry which is preliminary data.</text>
</comment>
<dbReference type="OrthoDB" id="4845674at2759"/>
<keyword evidence="1" id="KW-0677">Repeat</keyword>
<feature type="repeat" description="ANK" evidence="2">
    <location>
        <begin position="880"/>
        <end position="912"/>
    </location>
</feature>
<dbReference type="SMART" id="SM00248">
    <property type="entry name" value="ANK"/>
    <property type="match status" value="4"/>
</dbReference>
<keyword evidence="2" id="KW-0040">ANK repeat</keyword>
<evidence type="ECO:0000313" key="5">
    <source>
        <dbReference type="EMBL" id="KAF0318863.1"/>
    </source>
</evidence>
<dbReference type="SUPFAM" id="SSF48403">
    <property type="entry name" value="Ankyrin repeat"/>
    <property type="match status" value="1"/>
</dbReference>
<dbReference type="Pfam" id="PF12796">
    <property type="entry name" value="Ank_2"/>
    <property type="match status" value="1"/>
</dbReference>
<evidence type="ECO:0000259" key="3">
    <source>
        <dbReference type="Pfam" id="PF17100"/>
    </source>
</evidence>
<dbReference type="InterPro" id="IPR036770">
    <property type="entry name" value="Ankyrin_rpt-contain_sf"/>
</dbReference>
<name>A0A8H3ZH04_9PEZI</name>
<proteinExistence type="predicted"/>
<evidence type="ECO:0008006" key="7">
    <source>
        <dbReference type="Google" id="ProtNLM"/>
    </source>
</evidence>
<dbReference type="InterPro" id="IPR055530">
    <property type="entry name" value="DUF7104"/>
</dbReference>
<dbReference type="EMBL" id="WOWK01000103">
    <property type="protein sequence ID" value="KAF0318863.1"/>
    <property type="molecule type" value="Genomic_DNA"/>
</dbReference>
<dbReference type="PANTHER" id="PTHR10039">
    <property type="entry name" value="AMELOGENIN"/>
    <property type="match status" value="1"/>
</dbReference>
<dbReference type="InterPro" id="IPR027417">
    <property type="entry name" value="P-loop_NTPase"/>
</dbReference>
<dbReference type="Pfam" id="PF23397">
    <property type="entry name" value="DUF7104"/>
    <property type="match status" value="1"/>
</dbReference>
<dbReference type="Pfam" id="PF24883">
    <property type="entry name" value="NPHP3_N"/>
    <property type="match status" value="1"/>
</dbReference>
<reference evidence="5 6" key="1">
    <citation type="submission" date="2019-12" db="EMBL/GenBank/DDBJ databases">
        <title>A genome sequence resource for the geographically widespread anthracnose pathogen Colletotrichum asianum.</title>
        <authorList>
            <person name="Meng Y."/>
        </authorList>
    </citation>
    <scope>NUCLEOTIDE SEQUENCE [LARGE SCALE GENOMIC DNA]</scope>
    <source>
        <strain evidence="5 6">ICMP 18580</strain>
    </source>
</reference>
<feature type="domain" description="NWD NACHT-NTPase N-terminal" evidence="3">
    <location>
        <begin position="76"/>
        <end position="281"/>
    </location>
</feature>
<evidence type="ECO:0000259" key="4">
    <source>
        <dbReference type="Pfam" id="PF24883"/>
    </source>
</evidence>
<dbReference type="InterPro" id="IPR031359">
    <property type="entry name" value="NACHT_N"/>
</dbReference>
<evidence type="ECO:0000313" key="6">
    <source>
        <dbReference type="Proteomes" id="UP000434172"/>
    </source>
</evidence>
<feature type="domain" description="Nephrocystin 3-like N-terminal" evidence="4">
    <location>
        <begin position="354"/>
        <end position="530"/>
    </location>
</feature>
<dbReference type="Proteomes" id="UP000434172">
    <property type="component" value="Unassembled WGS sequence"/>
</dbReference>